<evidence type="ECO:0000256" key="11">
    <source>
        <dbReference type="ARBA" id="ARBA00022723"/>
    </source>
</evidence>
<keyword evidence="17" id="KW-0539">Nucleus</keyword>
<dbReference type="Proteomes" id="UP000789390">
    <property type="component" value="Unassembled WGS sequence"/>
</dbReference>
<evidence type="ECO:0000256" key="13">
    <source>
        <dbReference type="ARBA" id="ARBA00022801"/>
    </source>
</evidence>
<dbReference type="EC" id="3.1.26.11" evidence="6"/>
<evidence type="ECO:0000256" key="18">
    <source>
        <dbReference type="ARBA" id="ARBA00030689"/>
    </source>
</evidence>
<sequence>MNFRFSLLNVAFTVRSFHSNQKVFSDRGKDRLLNLLITMPKDTSHVARLQSERQAKKISKVKYPPGTVTLQVLGSGVRGAPRSLYMFTDQSCYLFNSGEGSQRLAHEHKFKLSKVENIFFTQTSWQNVGGLPGISLTIQDVGVPHITLHGPPGLGELFIAASRFIILKDLKVNHVDATLPESSFEDAAMKLNYVTIMPNDDAKLPRSASSSPFEEEDVTNYYCREKGNPEEVPAAKRTRVEDKGDENPLTKAVLAYICRLQPKQGMLLAQKCVELGVPPGPLYGQLKNGQDVTLPNGKTILASDVRSPDDPGPLFLVVECPDESFLDNFVSEPQLRKFQKSNEANELDSPQIIVHFTPIELTKHPKYQEWMNGFSATTCHMMLGVPKYGEERRGLGSVAVHRIQHQLHLLDSDIFPHLPFDMPVVGETEQGEDEELECQILTTFHLRPPKKLNLSLVPMLNPQEYVKESFSREGFTASLESLKSTLADAVPISSRVYPKVTFLGTGSCIPNKTRNTSGILVELEKDRFILMDCGEATYGQIVRFFGHEKAAHVLSNLIAVYISHLHADHHIGLIGLLQGRQHAIERTRSDAGPVFLIAPHQINFWLKQYHYSFERIRQYFKLFSNVNLFEKEKPDPELLTGLNLKSIVTTYVRHCPSAFGVSLTTADGFKLTYSGDTMPCVSLIDIGRDSDLLIHEATMEDGMEEEAKKKTHCTISQAIEVGRSMRAKFTLLTHFSQRYSKIPIFNETAFSSNTIGVAFDNMTISPNRYHYLPHFIPALKLMFADHCEEMDNKTTKRKLRQEREERQLQKSLQEQSVKS</sequence>
<evidence type="ECO:0000313" key="26">
    <source>
        <dbReference type="EMBL" id="CAH0099211.1"/>
    </source>
</evidence>
<comment type="similarity">
    <text evidence="5">Belongs to the RNase Z family.</text>
</comment>
<dbReference type="SUPFAM" id="SSF56281">
    <property type="entry name" value="Metallo-hydrolase/oxidoreductase"/>
    <property type="match status" value="2"/>
</dbReference>
<dbReference type="Pfam" id="PF13691">
    <property type="entry name" value="Lactamase_B_4"/>
    <property type="match status" value="1"/>
</dbReference>
<evidence type="ECO:0000256" key="24">
    <source>
        <dbReference type="SAM" id="MobiDB-lite"/>
    </source>
</evidence>
<comment type="subunit">
    <text evidence="23">Homodimer. Interacts with PTCD1.</text>
</comment>
<dbReference type="GO" id="GO:0046872">
    <property type="term" value="F:metal ion binding"/>
    <property type="evidence" value="ECO:0007669"/>
    <property type="project" value="UniProtKB-KW"/>
</dbReference>
<dbReference type="FunFam" id="3.60.15.10:FF:000014">
    <property type="entry name" value="Zinc phosphodiesterase ELAC protein 2"/>
    <property type="match status" value="1"/>
</dbReference>
<evidence type="ECO:0000256" key="5">
    <source>
        <dbReference type="ARBA" id="ARBA00007823"/>
    </source>
</evidence>
<evidence type="ECO:0000256" key="6">
    <source>
        <dbReference type="ARBA" id="ARBA00012477"/>
    </source>
</evidence>
<comment type="catalytic activity">
    <reaction evidence="1">
        <text>Endonucleolytic cleavage of RNA, removing extra 3' nucleotides from tRNA precursor, generating 3' termini of tRNAs. A 3'-hydroxy group is left at the tRNA terminus and a 5'-phosphoryl group is left at the trailer molecule.</text>
        <dbReference type="EC" id="3.1.26.11"/>
    </reaction>
</comment>
<dbReference type="GO" id="GO:0005634">
    <property type="term" value="C:nucleus"/>
    <property type="evidence" value="ECO:0007669"/>
    <property type="project" value="UniProtKB-SubCell"/>
</dbReference>
<evidence type="ECO:0000256" key="19">
    <source>
        <dbReference type="ARBA" id="ARBA00030729"/>
    </source>
</evidence>
<evidence type="ECO:0000256" key="4">
    <source>
        <dbReference type="ARBA" id="ARBA00004305"/>
    </source>
</evidence>
<organism evidence="26 27">
    <name type="scientific">Daphnia galeata</name>
    <dbReference type="NCBI Taxonomy" id="27404"/>
    <lineage>
        <taxon>Eukaryota</taxon>
        <taxon>Metazoa</taxon>
        <taxon>Ecdysozoa</taxon>
        <taxon>Arthropoda</taxon>
        <taxon>Crustacea</taxon>
        <taxon>Branchiopoda</taxon>
        <taxon>Diplostraca</taxon>
        <taxon>Cladocera</taxon>
        <taxon>Anomopoda</taxon>
        <taxon>Daphniidae</taxon>
        <taxon>Daphnia</taxon>
    </lineage>
</organism>
<evidence type="ECO:0000256" key="7">
    <source>
        <dbReference type="ARBA" id="ARBA00013357"/>
    </source>
</evidence>
<accession>A0A8J2RFY5</accession>
<evidence type="ECO:0000259" key="25">
    <source>
        <dbReference type="Pfam" id="PF13691"/>
    </source>
</evidence>
<dbReference type="EMBL" id="CAKKLH010000014">
    <property type="protein sequence ID" value="CAH0099211.1"/>
    <property type="molecule type" value="Genomic_DNA"/>
</dbReference>
<dbReference type="OrthoDB" id="6372711at2759"/>
<evidence type="ECO:0000256" key="8">
    <source>
        <dbReference type="ARBA" id="ARBA00022553"/>
    </source>
</evidence>
<dbReference type="AlphaFoldDB" id="A0A8J2RFY5"/>
<feature type="region of interest" description="Disordered" evidence="24">
    <location>
        <begin position="794"/>
        <end position="819"/>
    </location>
</feature>
<keyword evidence="15" id="KW-0809">Transit peptide</keyword>
<evidence type="ECO:0000256" key="10">
    <source>
        <dbReference type="ARBA" id="ARBA00022722"/>
    </source>
</evidence>
<dbReference type="CDD" id="cd07718">
    <property type="entry name" value="RNaseZ_ELAC1_ELAC2-C-term-like_MBL-fold"/>
    <property type="match status" value="1"/>
</dbReference>
<keyword evidence="12" id="KW-0255">Endonuclease</keyword>
<dbReference type="PANTHER" id="PTHR12553">
    <property type="entry name" value="ZINC PHOSPHODIESTERASE ELAC PROTEIN 2"/>
    <property type="match status" value="1"/>
</dbReference>
<evidence type="ECO:0000256" key="14">
    <source>
        <dbReference type="ARBA" id="ARBA00022833"/>
    </source>
</evidence>
<evidence type="ECO:0000256" key="12">
    <source>
        <dbReference type="ARBA" id="ARBA00022759"/>
    </source>
</evidence>
<dbReference type="GO" id="GO:1990180">
    <property type="term" value="P:mitochondrial tRNA 3'-end processing"/>
    <property type="evidence" value="ECO:0007669"/>
    <property type="project" value="TreeGrafter"/>
</dbReference>
<comment type="caution">
    <text evidence="26">The sequence shown here is derived from an EMBL/GenBank/DDBJ whole genome shotgun (WGS) entry which is preliminary data.</text>
</comment>
<comment type="cofactor">
    <cofactor evidence="2">
        <name>Zn(2+)</name>
        <dbReference type="ChEBI" id="CHEBI:29105"/>
    </cofactor>
</comment>
<evidence type="ECO:0000313" key="27">
    <source>
        <dbReference type="Proteomes" id="UP000789390"/>
    </source>
</evidence>
<dbReference type="GO" id="GO:0042645">
    <property type="term" value="C:mitochondrial nucleoid"/>
    <property type="evidence" value="ECO:0007669"/>
    <property type="project" value="UniProtKB-ARBA"/>
</dbReference>
<evidence type="ECO:0000256" key="16">
    <source>
        <dbReference type="ARBA" id="ARBA00023128"/>
    </source>
</evidence>
<evidence type="ECO:0000256" key="9">
    <source>
        <dbReference type="ARBA" id="ARBA00022694"/>
    </source>
</evidence>
<gene>
    <name evidence="26" type="ORF">DGAL_LOCUS1325</name>
</gene>
<evidence type="ECO:0000256" key="3">
    <source>
        <dbReference type="ARBA" id="ARBA00004123"/>
    </source>
</evidence>
<comment type="subcellular location">
    <subcellularLocation>
        <location evidence="4">Mitochondrion matrix</location>
    </subcellularLocation>
    <subcellularLocation>
        <location evidence="3">Nucleus</location>
    </subcellularLocation>
</comment>
<dbReference type="GO" id="GO:0042781">
    <property type="term" value="F:3'-tRNA processing endoribonuclease activity"/>
    <property type="evidence" value="ECO:0007669"/>
    <property type="project" value="UniProtKB-EC"/>
</dbReference>
<keyword evidence="14" id="KW-0862">Zinc</keyword>
<evidence type="ECO:0000256" key="23">
    <source>
        <dbReference type="ARBA" id="ARBA00047136"/>
    </source>
</evidence>
<keyword evidence="16" id="KW-0496">Mitochondrion</keyword>
<dbReference type="InterPro" id="IPR047151">
    <property type="entry name" value="RNZ2-like"/>
</dbReference>
<dbReference type="Pfam" id="PF23023">
    <property type="entry name" value="Anti-Pycsar_Apyc1"/>
    <property type="match status" value="1"/>
</dbReference>
<evidence type="ECO:0000256" key="2">
    <source>
        <dbReference type="ARBA" id="ARBA00001947"/>
    </source>
</evidence>
<keyword evidence="11" id="KW-0479">Metal-binding</keyword>
<keyword evidence="8" id="KW-0597">Phosphoprotein</keyword>
<evidence type="ECO:0000256" key="21">
    <source>
        <dbReference type="ARBA" id="ARBA00032616"/>
    </source>
</evidence>
<feature type="domain" description="tRNase Z endonuclease" evidence="25">
    <location>
        <begin position="83"/>
        <end position="130"/>
    </location>
</feature>
<keyword evidence="13" id="KW-0378">Hydrolase</keyword>
<dbReference type="InterPro" id="IPR027794">
    <property type="entry name" value="tRNase_Z_dom"/>
</dbReference>
<dbReference type="InterPro" id="IPR036866">
    <property type="entry name" value="RibonucZ/Hydroxyglut_hydro"/>
</dbReference>
<dbReference type="PANTHER" id="PTHR12553:SF49">
    <property type="entry name" value="ZINC PHOSPHODIESTERASE ELAC PROTEIN 2"/>
    <property type="match status" value="1"/>
</dbReference>
<evidence type="ECO:0000256" key="15">
    <source>
        <dbReference type="ARBA" id="ARBA00022946"/>
    </source>
</evidence>
<protein>
    <recommendedName>
        <fullName evidence="7">Zinc phosphodiesterase ELAC protein 2</fullName>
        <ecNumber evidence="6">3.1.26.11</ecNumber>
    </recommendedName>
    <alternativeName>
        <fullName evidence="21">ElaC homolog protein 2</fullName>
    </alternativeName>
    <alternativeName>
        <fullName evidence="19">Ribonuclease Z 2</fullName>
    </alternativeName>
    <alternativeName>
        <fullName evidence="20">tRNA 3 endonuclease 2</fullName>
    </alternativeName>
    <alternativeName>
        <fullName evidence="18">tRNase Z 2</fullName>
    </alternativeName>
</protein>
<proteinExistence type="inferred from homology"/>
<keyword evidence="9" id="KW-0819">tRNA processing</keyword>
<comment type="function">
    <text evidence="22">Zinc phosphodiesterase, which displays mitochondrial tRNA 3'-processing endonuclease activity. Involved in tRNA maturation, by removing a 3'-trailer from precursor tRNA. Associates with mitochondrial DNA complexes at the nucleoids to initiate RNA processing and ribosome assembly.</text>
</comment>
<evidence type="ECO:0000256" key="22">
    <source>
        <dbReference type="ARBA" id="ARBA00046098"/>
    </source>
</evidence>
<feature type="compositionally biased region" description="Low complexity" evidence="24">
    <location>
        <begin position="809"/>
        <end position="819"/>
    </location>
</feature>
<dbReference type="Gene3D" id="3.60.15.10">
    <property type="entry name" value="Ribonuclease Z/Hydroxyacylglutathione hydrolase-like"/>
    <property type="match status" value="2"/>
</dbReference>
<reference evidence="26" key="1">
    <citation type="submission" date="2021-11" db="EMBL/GenBank/DDBJ databases">
        <authorList>
            <person name="Schell T."/>
        </authorList>
    </citation>
    <scope>NUCLEOTIDE SEQUENCE</scope>
    <source>
        <strain evidence="26">M5</strain>
    </source>
</reference>
<evidence type="ECO:0000256" key="20">
    <source>
        <dbReference type="ARBA" id="ARBA00032104"/>
    </source>
</evidence>
<name>A0A8J2RFY5_9CRUS</name>
<evidence type="ECO:0000256" key="17">
    <source>
        <dbReference type="ARBA" id="ARBA00023242"/>
    </source>
</evidence>
<evidence type="ECO:0000256" key="1">
    <source>
        <dbReference type="ARBA" id="ARBA00000402"/>
    </source>
</evidence>
<keyword evidence="10" id="KW-0540">Nuclease</keyword>
<keyword evidence="27" id="KW-1185">Reference proteome</keyword>